<dbReference type="InterPro" id="IPR036390">
    <property type="entry name" value="WH_DNA-bd_sf"/>
</dbReference>
<protein>
    <recommendedName>
        <fullName evidence="3">Transcriptional regulator</fullName>
    </recommendedName>
</protein>
<organism evidence="1 2">
    <name type="scientific">Faecalispora sporosphaeroides</name>
    <dbReference type="NCBI Taxonomy" id="1549"/>
    <lineage>
        <taxon>Bacteria</taxon>
        <taxon>Bacillati</taxon>
        <taxon>Bacillota</taxon>
        <taxon>Clostridia</taxon>
        <taxon>Eubacteriales</taxon>
        <taxon>Oscillospiraceae</taxon>
        <taxon>Faecalispora</taxon>
    </lineage>
</organism>
<dbReference type="Proteomes" id="UP000754750">
    <property type="component" value="Unassembled WGS sequence"/>
</dbReference>
<sequence length="437" mass="50698">MKQHLVTYLQEHKLQFPENVEITYFVYETIEQLCEIYKKIHLDFQGIITSGVIPNHVLEELRQGDTPSLSYLDIDIENTYRILLRESIRRRQQDFSRVAVDFMADKMTLPEAIEKNALATIAREYDNTFRHYGHLVIEEEEKRFSHYVEKKFRNGEIDFALTYLYTTAQRMREMGYSCYYIYPSQNALTNTVREVVSKIDAMRARKSYPANVLITCSELLTRKYSNTEMRFLAYKKEILTLVSAYSGSLTVKDSRDGFEIYTDCDTLAKLTNNFLECPFYTYLQKNLNFSGSIGYGIGRNFYQARMNAMDAVRHGENFGDENHRSFLIDEDNKMICMTPGGEADLVISDVESDYIYRVASEVKLSPETVSKIIHVLKEEGSDEISSLDLINRLGISTRTANRFLANLVKYGKAEVIGQKRIVPKGRPVNIYKIMLHY</sequence>
<name>A0A928Q1Y6_9FIRM</name>
<dbReference type="EMBL" id="SVNY01000001">
    <property type="protein sequence ID" value="MBE6832363.1"/>
    <property type="molecule type" value="Genomic_DNA"/>
</dbReference>
<proteinExistence type="predicted"/>
<accession>A0A928Q1Y6</accession>
<dbReference type="AlphaFoldDB" id="A0A928Q1Y6"/>
<comment type="caution">
    <text evidence="1">The sequence shown here is derived from an EMBL/GenBank/DDBJ whole genome shotgun (WGS) entry which is preliminary data.</text>
</comment>
<evidence type="ECO:0000313" key="2">
    <source>
        <dbReference type="Proteomes" id="UP000754750"/>
    </source>
</evidence>
<gene>
    <name evidence="1" type="ORF">E7512_02055</name>
</gene>
<evidence type="ECO:0000313" key="1">
    <source>
        <dbReference type="EMBL" id="MBE6832363.1"/>
    </source>
</evidence>
<dbReference type="SUPFAM" id="SSF46785">
    <property type="entry name" value="Winged helix' DNA-binding domain"/>
    <property type="match status" value="1"/>
</dbReference>
<evidence type="ECO:0008006" key="3">
    <source>
        <dbReference type="Google" id="ProtNLM"/>
    </source>
</evidence>
<reference evidence="1" key="1">
    <citation type="submission" date="2019-04" db="EMBL/GenBank/DDBJ databases">
        <title>Evolution of Biomass-Degrading Anaerobic Consortia Revealed by Metagenomics.</title>
        <authorList>
            <person name="Peng X."/>
        </authorList>
    </citation>
    <scope>NUCLEOTIDE SEQUENCE</scope>
    <source>
        <strain evidence="1">SIG551</strain>
    </source>
</reference>